<organism evidence="2 3">
    <name type="scientific">Pseudomonas asiatica</name>
    <dbReference type="NCBI Taxonomy" id="2219225"/>
    <lineage>
        <taxon>Bacteria</taxon>
        <taxon>Pseudomonadati</taxon>
        <taxon>Pseudomonadota</taxon>
        <taxon>Gammaproteobacteria</taxon>
        <taxon>Pseudomonadales</taxon>
        <taxon>Pseudomonadaceae</taxon>
        <taxon>Pseudomonas</taxon>
    </lineage>
</organism>
<protein>
    <submittedName>
        <fullName evidence="2">Uncharacterized protein</fullName>
    </submittedName>
</protein>
<gene>
    <name evidence="2" type="ORF">NOV18_08615</name>
</gene>
<reference evidence="2" key="1">
    <citation type="submission" date="2022-07" db="EMBL/GenBank/DDBJ databases">
        <title>Complete genome of MD9.</title>
        <authorList>
            <person name="Cao G."/>
        </authorList>
    </citation>
    <scope>NUCLEOTIDE SEQUENCE</scope>
    <source>
        <strain evidence="2">MD9</strain>
    </source>
</reference>
<evidence type="ECO:0000256" key="1">
    <source>
        <dbReference type="SAM" id="Phobius"/>
    </source>
</evidence>
<name>A0AAJ5HZR7_9PSED</name>
<evidence type="ECO:0000313" key="2">
    <source>
        <dbReference type="EMBL" id="UUC20527.1"/>
    </source>
</evidence>
<dbReference type="Proteomes" id="UP001058744">
    <property type="component" value="Chromosome"/>
</dbReference>
<proteinExistence type="predicted"/>
<keyword evidence="1" id="KW-1133">Transmembrane helix</keyword>
<keyword evidence="1" id="KW-0472">Membrane</keyword>
<evidence type="ECO:0000313" key="3">
    <source>
        <dbReference type="Proteomes" id="UP001058744"/>
    </source>
</evidence>
<dbReference type="RefSeq" id="WP_256381990.1">
    <property type="nucleotide sequence ID" value="NZ_CP101700.1"/>
</dbReference>
<sequence length="117" mass="12976">MAILYRTGWIILMILVVAPGFIMAGQVDGITYTEACSVVMENMHNWFSMPWEIAALLSPVVAFAAQLFPASSAIAVMAGEMVWEHLGVILTFLFFATIKPPFYAKIQKKYELQGQTA</sequence>
<dbReference type="EMBL" id="CP101700">
    <property type="protein sequence ID" value="UUC20527.1"/>
    <property type="molecule type" value="Genomic_DNA"/>
</dbReference>
<dbReference type="AlphaFoldDB" id="A0AAJ5HZR7"/>
<keyword evidence="1" id="KW-0812">Transmembrane</keyword>
<feature type="transmembrane region" description="Helical" evidence="1">
    <location>
        <begin position="6"/>
        <end position="25"/>
    </location>
</feature>
<feature type="transmembrane region" description="Helical" evidence="1">
    <location>
        <begin position="74"/>
        <end position="98"/>
    </location>
</feature>
<accession>A0AAJ5HZR7</accession>
<feature type="transmembrane region" description="Helical" evidence="1">
    <location>
        <begin position="46"/>
        <end position="68"/>
    </location>
</feature>